<evidence type="ECO:0000313" key="1">
    <source>
        <dbReference type="EMBL" id="CUS33881.1"/>
    </source>
</evidence>
<protein>
    <submittedName>
        <fullName evidence="1">Uncharacterized protein</fullName>
    </submittedName>
</protein>
<keyword evidence="2" id="KW-1185">Reference proteome</keyword>
<evidence type="ECO:0000313" key="2">
    <source>
        <dbReference type="Proteomes" id="UP000199032"/>
    </source>
</evidence>
<proteinExistence type="predicted"/>
<dbReference type="EMBL" id="CZQA01000001">
    <property type="protein sequence ID" value="CUS33881.1"/>
    <property type="molecule type" value="Genomic_DNA"/>
</dbReference>
<gene>
    <name evidence="1" type="ORF">COMA1_11392</name>
</gene>
<dbReference type="AlphaFoldDB" id="A0A0S4LAT2"/>
<dbReference type="STRING" id="1742972.COMA1_11392"/>
<sequence length="37" mass="4386">MVNGVRHMIQNFDHVIDIRQWHAPPRPDARVRCSCMV</sequence>
<dbReference type="Proteomes" id="UP000199032">
    <property type="component" value="Unassembled WGS sequence"/>
</dbReference>
<accession>A0A0S4LAT2</accession>
<organism evidence="1 2">
    <name type="scientific">Candidatus Nitrospira nitrosa</name>
    <dbReference type="NCBI Taxonomy" id="1742972"/>
    <lineage>
        <taxon>Bacteria</taxon>
        <taxon>Pseudomonadati</taxon>
        <taxon>Nitrospirota</taxon>
        <taxon>Nitrospiria</taxon>
        <taxon>Nitrospirales</taxon>
        <taxon>Nitrospiraceae</taxon>
        <taxon>Nitrospira</taxon>
    </lineage>
</organism>
<reference evidence="1 2" key="1">
    <citation type="submission" date="2015-10" db="EMBL/GenBank/DDBJ databases">
        <authorList>
            <person name="Gilbert D.G."/>
        </authorList>
    </citation>
    <scope>NUCLEOTIDE SEQUENCE [LARGE SCALE GENOMIC DNA]</scope>
    <source>
        <strain evidence="1">COMA1</strain>
    </source>
</reference>
<name>A0A0S4LAT2_9BACT</name>